<dbReference type="Proteomes" id="UP001379533">
    <property type="component" value="Chromosome"/>
</dbReference>
<keyword evidence="1" id="KW-0547">Nucleotide-binding</keyword>
<dbReference type="SUPFAM" id="SSF55781">
    <property type="entry name" value="GAF domain-like"/>
    <property type="match status" value="1"/>
</dbReference>
<dbReference type="Pfam" id="PF00158">
    <property type="entry name" value="Sigma54_activat"/>
    <property type="match status" value="1"/>
</dbReference>
<evidence type="ECO:0000259" key="8">
    <source>
        <dbReference type="PROSITE" id="PS50045"/>
    </source>
</evidence>
<dbReference type="SUPFAM" id="SSF48452">
    <property type="entry name" value="TPR-like"/>
    <property type="match status" value="1"/>
</dbReference>
<dbReference type="RefSeq" id="WP_394842753.1">
    <property type="nucleotide sequence ID" value="NZ_CP089982.1"/>
</dbReference>
<dbReference type="Pfam" id="PF00069">
    <property type="entry name" value="Pkinase"/>
    <property type="match status" value="1"/>
</dbReference>
<dbReference type="InterPro" id="IPR009057">
    <property type="entry name" value="Homeodomain-like_sf"/>
</dbReference>
<dbReference type="PROSITE" id="PS00676">
    <property type="entry name" value="SIGMA54_INTERACT_2"/>
    <property type="match status" value="1"/>
</dbReference>
<dbReference type="PROSITE" id="PS00675">
    <property type="entry name" value="SIGMA54_INTERACT_1"/>
    <property type="match status" value="1"/>
</dbReference>
<protein>
    <submittedName>
        <fullName evidence="9">Sigma 54-interacting transcriptional regulator</fullName>
    </submittedName>
</protein>
<evidence type="ECO:0000256" key="6">
    <source>
        <dbReference type="SAM" id="MobiDB-lite"/>
    </source>
</evidence>
<dbReference type="InterPro" id="IPR000719">
    <property type="entry name" value="Prot_kinase_dom"/>
</dbReference>
<dbReference type="Gene3D" id="3.40.50.300">
    <property type="entry name" value="P-loop containing nucleotide triphosphate hydrolases"/>
    <property type="match status" value="1"/>
</dbReference>
<dbReference type="InterPro" id="IPR058031">
    <property type="entry name" value="AAA_lid_NorR"/>
</dbReference>
<dbReference type="InterPro" id="IPR027417">
    <property type="entry name" value="P-loop_NTPase"/>
</dbReference>
<dbReference type="PANTHER" id="PTHR32071">
    <property type="entry name" value="TRANSCRIPTIONAL REGULATORY PROTEIN"/>
    <property type="match status" value="1"/>
</dbReference>
<dbReference type="InterPro" id="IPR025944">
    <property type="entry name" value="Sigma_54_int_dom_CS"/>
</dbReference>
<dbReference type="InterPro" id="IPR002078">
    <property type="entry name" value="Sigma_54_int"/>
</dbReference>
<dbReference type="InterPro" id="IPR008271">
    <property type="entry name" value="Ser/Thr_kinase_AS"/>
</dbReference>
<dbReference type="SUPFAM" id="SSF56112">
    <property type="entry name" value="Protein kinase-like (PK-like)"/>
    <property type="match status" value="1"/>
</dbReference>
<dbReference type="Pfam" id="PF25601">
    <property type="entry name" value="AAA_lid_14"/>
    <property type="match status" value="1"/>
</dbReference>
<accession>A0ABZ2K4T2</accession>
<reference evidence="9 10" key="1">
    <citation type="submission" date="2021-12" db="EMBL/GenBank/DDBJ databases">
        <title>Discovery of the Pendulisporaceae a myxobacterial family with distinct sporulation behavior and unique specialized metabolism.</title>
        <authorList>
            <person name="Garcia R."/>
            <person name="Popoff A."/>
            <person name="Bader C.D."/>
            <person name="Loehr J."/>
            <person name="Walesch S."/>
            <person name="Walt C."/>
            <person name="Boldt J."/>
            <person name="Bunk B."/>
            <person name="Haeckl F.J.F.P.J."/>
            <person name="Gunesch A.P."/>
            <person name="Birkelbach J."/>
            <person name="Nuebel U."/>
            <person name="Pietschmann T."/>
            <person name="Bach T."/>
            <person name="Mueller R."/>
        </authorList>
    </citation>
    <scope>NUCLEOTIDE SEQUENCE [LARGE SCALE GENOMIC DNA]</scope>
    <source>
        <strain evidence="9 10">MSr12523</strain>
    </source>
</reference>
<evidence type="ECO:0000313" key="10">
    <source>
        <dbReference type="Proteomes" id="UP001379533"/>
    </source>
</evidence>
<dbReference type="Gene3D" id="1.10.10.60">
    <property type="entry name" value="Homeodomain-like"/>
    <property type="match status" value="1"/>
</dbReference>
<dbReference type="InterPro" id="IPR003018">
    <property type="entry name" value="GAF"/>
</dbReference>
<dbReference type="InterPro" id="IPR025662">
    <property type="entry name" value="Sigma_54_int_dom_ATP-bd_1"/>
</dbReference>
<evidence type="ECO:0000259" key="7">
    <source>
        <dbReference type="PROSITE" id="PS50011"/>
    </source>
</evidence>
<dbReference type="Gene3D" id="3.30.450.40">
    <property type="match status" value="1"/>
</dbReference>
<evidence type="ECO:0000256" key="1">
    <source>
        <dbReference type="ARBA" id="ARBA00022741"/>
    </source>
</evidence>
<evidence type="ECO:0000256" key="4">
    <source>
        <dbReference type="ARBA" id="ARBA00023125"/>
    </source>
</evidence>
<keyword evidence="4" id="KW-0238">DNA-binding</keyword>
<dbReference type="Gene3D" id="1.10.510.10">
    <property type="entry name" value="Transferase(Phosphotransferase) domain 1"/>
    <property type="match status" value="1"/>
</dbReference>
<dbReference type="CDD" id="cd00009">
    <property type="entry name" value="AAA"/>
    <property type="match status" value="1"/>
</dbReference>
<name>A0ABZ2K4T2_9BACT</name>
<dbReference type="PROSITE" id="PS50011">
    <property type="entry name" value="PROTEIN_KINASE_DOM"/>
    <property type="match status" value="1"/>
</dbReference>
<keyword evidence="5" id="KW-0804">Transcription</keyword>
<dbReference type="PRINTS" id="PR01590">
    <property type="entry name" value="HTHFIS"/>
</dbReference>
<evidence type="ECO:0000256" key="2">
    <source>
        <dbReference type="ARBA" id="ARBA00022840"/>
    </source>
</evidence>
<dbReference type="SUPFAM" id="SSF52540">
    <property type="entry name" value="P-loop containing nucleoside triphosphate hydrolases"/>
    <property type="match status" value="1"/>
</dbReference>
<organism evidence="9 10">
    <name type="scientific">Pendulispora brunnea</name>
    <dbReference type="NCBI Taxonomy" id="2905690"/>
    <lineage>
        <taxon>Bacteria</taxon>
        <taxon>Pseudomonadati</taxon>
        <taxon>Myxococcota</taxon>
        <taxon>Myxococcia</taxon>
        <taxon>Myxococcales</taxon>
        <taxon>Sorangiineae</taxon>
        <taxon>Pendulisporaceae</taxon>
        <taxon>Pendulispora</taxon>
    </lineage>
</organism>
<feature type="domain" description="Sigma-54 factor interaction" evidence="8">
    <location>
        <begin position="1053"/>
        <end position="1278"/>
    </location>
</feature>
<evidence type="ECO:0000313" key="9">
    <source>
        <dbReference type="EMBL" id="WXA92135.1"/>
    </source>
</evidence>
<dbReference type="Gene3D" id="1.10.8.60">
    <property type="match status" value="1"/>
</dbReference>
<gene>
    <name evidence="9" type="ORF">LZC95_37490</name>
</gene>
<keyword evidence="10" id="KW-1185">Reference proteome</keyword>
<dbReference type="Pfam" id="PF13185">
    <property type="entry name" value="GAF_2"/>
    <property type="match status" value="1"/>
</dbReference>
<keyword evidence="3" id="KW-0805">Transcription regulation</keyword>
<keyword evidence="2" id="KW-0067">ATP-binding</keyword>
<dbReference type="InterPro" id="IPR029016">
    <property type="entry name" value="GAF-like_dom_sf"/>
</dbReference>
<dbReference type="PROSITE" id="PS50045">
    <property type="entry name" value="SIGMA54_INTERACT_4"/>
    <property type="match status" value="1"/>
</dbReference>
<evidence type="ECO:0000256" key="5">
    <source>
        <dbReference type="ARBA" id="ARBA00023163"/>
    </source>
</evidence>
<dbReference type="Pfam" id="PF02954">
    <property type="entry name" value="HTH_8"/>
    <property type="match status" value="1"/>
</dbReference>
<dbReference type="InterPro" id="IPR025943">
    <property type="entry name" value="Sigma_54_int_dom_ATP-bd_2"/>
</dbReference>
<dbReference type="SMART" id="SM00065">
    <property type="entry name" value="GAF"/>
    <property type="match status" value="1"/>
</dbReference>
<proteinExistence type="predicted"/>
<evidence type="ECO:0000256" key="3">
    <source>
        <dbReference type="ARBA" id="ARBA00023015"/>
    </source>
</evidence>
<dbReference type="PROSITE" id="PS00108">
    <property type="entry name" value="PROTEIN_KINASE_ST"/>
    <property type="match status" value="1"/>
</dbReference>
<dbReference type="InterPro" id="IPR002197">
    <property type="entry name" value="HTH_Fis"/>
</dbReference>
<feature type="domain" description="Protein kinase" evidence="7">
    <location>
        <begin position="18"/>
        <end position="422"/>
    </location>
</feature>
<dbReference type="InterPro" id="IPR003593">
    <property type="entry name" value="AAA+_ATPase"/>
</dbReference>
<dbReference type="InterPro" id="IPR011990">
    <property type="entry name" value="TPR-like_helical_dom_sf"/>
</dbReference>
<dbReference type="InterPro" id="IPR011009">
    <property type="entry name" value="Kinase-like_dom_sf"/>
</dbReference>
<sequence length="1359" mass="145304">MSPAQPQPPELAYAPAGWTLLERAGEGATAEVWRARRNGDGAMAALKIVHDADTARAEAEIVAHLARAWGPRWLDAGALPDGGGWYLATTWVEGAPLDPAKVCALPPNERAIAAARVALGVARGLAELHEAGVRHGDVKPSNIVTDGTRATLVDLGLATVSSARPRGGTPHYASPELRERPEVAGPEADLFALGLVLSELLDGLPCEAARWAEALVSTAPGARPSAAWIAERARRALGDTEPDPVEVACARIRRAYLAVRARDIVSGARVDEGMGLPGEWLREAIRAVPQQVGSTALSPFSPLSPLSPLSSLSAMGRARWLVAVVGPSAAAWPLRDEVLGSDADLAQRMFDLAAHAPPASWTLDDLAPAGQSGPASRPPWDEGEASERIAALVAEMERPRPDVRALASAEDAMATGGAPPTLVLSAVDALLRAGEIGRAWAALAHAHGDAAEWRRAEIARRRGDRSEAERIALTLAQRAAGEASHRACAIAARLAWDAGDLAQAEQRLQGARGAAAAEVQALIAYRRGAFGAGRQILEEAMATAHDATASARLTATLGYIEHADGRSAKSAAAFARAAELAAQAGAVVEEATYLTGLAAAASDEGDIARALASATRAALLWERLGRRSDAARAWLARAATLATVGAVHGADEAAAEAIHRAESSGDRDAAAYARWAIVETRPPGDPRAREEAIRAFRELQAARDPSDMARATARLLVWAPDAVDRAAVEAIDTATLAGPVRWEWWGARAASSFPAPPSTLSELVALLDVPAPLCVRGPALFAAARLATERGDGDAARRFELARSAAARTLREHTPTEFRATVETLAWAKPNTVGVDVPEFTLAPAQLEQLATIVRVLGSRDRLRPLLEQVLDTMVLWSGVERGLLLLRAPDGRLVPRAARNLARRDLTGEQLSLSHGLARKAMETGDAVIATDAFSTLAEAHASVHALRLRSVLAVPLIARGETLGVVYLDDRVRRGAFGAREIAWVRLVASQAAMAIADARDQVLLKRAVRRAERAQRELARLLGEKEAELFATRAELRTVRGETRYPYEAIAGRSEPIRSMLHIVDRVTLSDIPVLLVGESGTGKELVARAMHTNGPRKDRPFISENCAAVPEPLLESTLFGHVRGAFTGAVTTRAGLFDVADGGTFFLDEVGEMPLSMQKKLLRVLQEGEVRPVGSDRVRKVDVRVICATHRDLAAMVEAKLFREDLFYRLNVITIRVPPLRERPDDIPLLVDHFLAKHATRKVRITKAAMDRLVVYPWPGNVRQLENEIRRAVVLADERIDVAELSQEIARGGPGAARGAGVGLRSRVDALEAELVRDALDRTHGNQTKAAEMLGLSRFGLQKMMRRLNVRIGNG</sequence>
<dbReference type="PROSITE" id="PS00688">
    <property type="entry name" value="SIGMA54_INTERACT_3"/>
    <property type="match status" value="1"/>
</dbReference>
<dbReference type="EMBL" id="CP089982">
    <property type="protein sequence ID" value="WXA92135.1"/>
    <property type="molecule type" value="Genomic_DNA"/>
</dbReference>
<dbReference type="SMART" id="SM00220">
    <property type="entry name" value="S_TKc"/>
    <property type="match status" value="1"/>
</dbReference>
<dbReference type="SMART" id="SM00382">
    <property type="entry name" value="AAA"/>
    <property type="match status" value="1"/>
</dbReference>
<feature type="region of interest" description="Disordered" evidence="6">
    <location>
        <begin position="363"/>
        <end position="384"/>
    </location>
</feature>
<dbReference type="SUPFAM" id="SSF46689">
    <property type="entry name" value="Homeodomain-like"/>
    <property type="match status" value="1"/>
</dbReference>